<dbReference type="STRING" id="983920.Y88_2127"/>
<organism evidence="1 2">
    <name type="scientific">Novosphingobium nitrogenifigens DSM 19370</name>
    <dbReference type="NCBI Taxonomy" id="983920"/>
    <lineage>
        <taxon>Bacteria</taxon>
        <taxon>Pseudomonadati</taxon>
        <taxon>Pseudomonadota</taxon>
        <taxon>Alphaproteobacteria</taxon>
        <taxon>Sphingomonadales</taxon>
        <taxon>Sphingomonadaceae</taxon>
        <taxon>Novosphingobium</taxon>
    </lineage>
</organism>
<reference evidence="1 2" key="1">
    <citation type="journal article" date="2012" name="J. Bacteriol.">
        <title>Draft Genome Sequence of Novosphingobium nitrogenifigens Y88T.</title>
        <authorList>
            <person name="Strabala T.J."/>
            <person name="Macdonald L."/>
            <person name="Liu V."/>
            <person name="Smit A.M."/>
        </authorList>
    </citation>
    <scope>NUCLEOTIDE SEQUENCE [LARGE SCALE GENOMIC DNA]</scope>
    <source>
        <strain evidence="1 2">DSM 19370</strain>
    </source>
</reference>
<dbReference type="HOGENOM" id="CLU_140320_0_0_5"/>
<dbReference type="EMBL" id="AEWJ01000023">
    <property type="protein sequence ID" value="EGD60253.1"/>
    <property type="molecule type" value="Genomic_DNA"/>
</dbReference>
<dbReference type="eggNOG" id="ENOG502ZFQX">
    <property type="taxonomic scope" value="Bacteria"/>
</dbReference>
<gene>
    <name evidence="1" type="ORF">Y88_2127</name>
</gene>
<name>F1Z575_9SPHN</name>
<evidence type="ECO:0000313" key="2">
    <source>
        <dbReference type="Proteomes" id="UP000004728"/>
    </source>
</evidence>
<sequence length="96" mass="10424">MLVLVGLVGFAVWQIWSPARRYAVTGASYGARVACSCRFVGGRSLGDCHKDMEGAVAWVHLSEDASARSVTASYPLLASQTATYREGWGCQLQPWK</sequence>
<dbReference type="Proteomes" id="UP000004728">
    <property type="component" value="Unassembled WGS sequence"/>
</dbReference>
<evidence type="ECO:0000313" key="1">
    <source>
        <dbReference type="EMBL" id="EGD60253.1"/>
    </source>
</evidence>
<proteinExistence type="predicted"/>
<dbReference type="OrthoDB" id="7391866at2"/>
<accession>F1Z575</accession>
<keyword evidence="2" id="KW-1185">Reference proteome</keyword>
<dbReference type="InParanoid" id="F1Z575"/>
<protein>
    <submittedName>
        <fullName evidence="1">Uncharacterized protein</fullName>
    </submittedName>
</protein>
<comment type="caution">
    <text evidence="1">The sequence shown here is derived from an EMBL/GenBank/DDBJ whole genome shotgun (WGS) entry which is preliminary data.</text>
</comment>
<dbReference type="RefSeq" id="WP_008069365.1">
    <property type="nucleotide sequence ID" value="NZ_AQWK01000005.1"/>
</dbReference>
<dbReference type="AlphaFoldDB" id="F1Z575"/>